<protein>
    <submittedName>
        <fullName evidence="1">Uncharacterized protein</fullName>
    </submittedName>
</protein>
<dbReference type="Proteomes" id="UP001597051">
    <property type="component" value="Unassembled WGS sequence"/>
</dbReference>
<gene>
    <name evidence="1" type="ORF">ACFQ0S_00405</name>
</gene>
<sequence>MEFEKVKQILNTEADKKYTDQEITEIMQMLAVFADVWVNNLLKSTKNEKRNSLC</sequence>
<dbReference type="EMBL" id="JBHTIZ010000004">
    <property type="protein sequence ID" value="MFD0982924.1"/>
    <property type="molecule type" value="Genomic_DNA"/>
</dbReference>
<reference evidence="2" key="1">
    <citation type="journal article" date="2019" name="Int. J. Syst. Evol. Microbiol.">
        <title>The Global Catalogue of Microorganisms (GCM) 10K type strain sequencing project: providing services to taxonomists for standard genome sequencing and annotation.</title>
        <authorList>
            <consortium name="The Broad Institute Genomics Platform"/>
            <consortium name="The Broad Institute Genome Sequencing Center for Infectious Disease"/>
            <person name="Wu L."/>
            <person name="Ma J."/>
        </authorList>
    </citation>
    <scope>NUCLEOTIDE SEQUENCE [LARGE SCALE GENOMIC DNA]</scope>
    <source>
        <strain evidence="2">CECT 7649</strain>
    </source>
</reference>
<proteinExistence type="predicted"/>
<comment type="caution">
    <text evidence="1">The sequence shown here is derived from an EMBL/GenBank/DDBJ whole genome shotgun (WGS) entry which is preliminary data.</text>
</comment>
<name>A0ABW3IY52_9FLAO</name>
<dbReference type="RefSeq" id="WP_379754983.1">
    <property type="nucleotide sequence ID" value="NZ_JBHSYB010000016.1"/>
</dbReference>
<evidence type="ECO:0000313" key="1">
    <source>
        <dbReference type="EMBL" id="MFD0982924.1"/>
    </source>
</evidence>
<evidence type="ECO:0000313" key="2">
    <source>
        <dbReference type="Proteomes" id="UP001597051"/>
    </source>
</evidence>
<keyword evidence="2" id="KW-1185">Reference proteome</keyword>
<organism evidence="1 2">
    <name type="scientific">Flavobacterium myungsuense</name>
    <dbReference type="NCBI Taxonomy" id="651823"/>
    <lineage>
        <taxon>Bacteria</taxon>
        <taxon>Pseudomonadati</taxon>
        <taxon>Bacteroidota</taxon>
        <taxon>Flavobacteriia</taxon>
        <taxon>Flavobacteriales</taxon>
        <taxon>Flavobacteriaceae</taxon>
        <taxon>Flavobacterium</taxon>
    </lineage>
</organism>
<accession>A0ABW3IY52</accession>